<sequence length="110" mass="12959">MTIRSNPPGARVFLEDKEIGFTPVSTDFTYYGTREITLVKDGYETATIFQPVRKPWYQYLPFEFFADNLSPAKINNRHEFNYQLEPLRIEPQDDILNRGWELRNAAQIPE</sequence>
<dbReference type="Pfam" id="PF08308">
    <property type="entry name" value="PEGA"/>
    <property type="match status" value="1"/>
</dbReference>
<organism evidence="2 3">
    <name type="scientific">Symmachiella dynata</name>
    <dbReference type="NCBI Taxonomy" id="2527995"/>
    <lineage>
        <taxon>Bacteria</taxon>
        <taxon>Pseudomonadati</taxon>
        <taxon>Planctomycetota</taxon>
        <taxon>Planctomycetia</taxon>
        <taxon>Planctomycetales</taxon>
        <taxon>Planctomycetaceae</taxon>
        <taxon>Symmachiella</taxon>
    </lineage>
</organism>
<protein>
    <submittedName>
        <fullName evidence="2">PEGA domain protein</fullName>
    </submittedName>
</protein>
<dbReference type="EMBL" id="CP036276">
    <property type="protein sequence ID" value="QDU44086.1"/>
    <property type="molecule type" value="Genomic_DNA"/>
</dbReference>
<dbReference type="KEGG" id="sdyn:Mal52_25640"/>
<keyword evidence="3" id="KW-1185">Reference proteome</keyword>
<evidence type="ECO:0000313" key="2">
    <source>
        <dbReference type="EMBL" id="QDU44086.1"/>
    </source>
</evidence>
<accession>A0A517ZNN4</accession>
<dbReference type="InterPro" id="IPR013229">
    <property type="entry name" value="PEGA"/>
</dbReference>
<dbReference type="AlphaFoldDB" id="A0A517ZNN4"/>
<gene>
    <name evidence="2" type="ORF">Mal52_25640</name>
</gene>
<reference evidence="2 3" key="1">
    <citation type="submission" date="2019-02" db="EMBL/GenBank/DDBJ databases">
        <title>Deep-cultivation of Planctomycetes and their phenomic and genomic characterization uncovers novel biology.</title>
        <authorList>
            <person name="Wiegand S."/>
            <person name="Jogler M."/>
            <person name="Boedeker C."/>
            <person name="Pinto D."/>
            <person name="Vollmers J."/>
            <person name="Rivas-Marin E."/>
            <person name="Kohn T."/>
            <person name="Peeters S.H."/>
            <person name="Heuer A."/>
            <person name="Rast P."/>
            <person name="Oberbeckmann S."/>
            <person name="Bunk B."/>
            <person name="Jeske O."/>
            <person name="Meyerdierks A."/>
            <person name="Storesund J.E."/>
            <person name="Kallscheuer N."/>
            <person name="Luecker S."/>
            <person name="Lage O.M."/>
            <person name="Pohl T."/>
            <person name="Merkel B.J."/>
            <person name="Hornburger P."/>
            <person name="Mueller R.-W."/>
            <person name="Bruemmer F."/>
            <person name="Labrenz M."/>
            <person name="Spormann A.M."/>
            <person name="Op den Camp H."/>
            <person name="Overmann J."/>
            <person name="Amann R."/>
            <person name="Jetten M.S.M."/>
            <person name="Mascher T."/>
            <person name="Medema M.H."/>
            <person name="Devos D.P."/>
            <person name="Kaster A.-K."/>
            <person name="Ovreas L."/>
            <person name="Rohde M."/>
            <person name="Galperin M.Y."/>
            <person name="Jogler C."/>
        </authorList>
    </citation>
    <scope>NUCLEOTIDE SEQUENCE [LARGE SCALE GENOMIC DNA]</scope>
    <source>
        <strain evidence="2 3">Mal52</strain>
    </source>
</reference>
<dbReference type="Proteomes" id="UP000319383">
    <property type="component" value="Chromosome"/>
</dbReference>
<feature type="domain" description="PEGA" evidence="1">
    <location>
        <begin position="2"/>
        <end position="47"/>
    </location>
</feature>
<evidence type="ECO:0000259" key="1">
    <source>
        <dbReference type="Pfam" id="PF08308"/>
    </source>
</evidence>
<dbReference type="OrthoDB" id="272812at2"/>
<dbReference type="RefSeq" id="WP_145376415.1">
    <property type="nucleotide sequence ID" value="NZ_CP036270.1"/>
</dbReference>
<proteinExistence type="predicted"/>
<evidence type="ECO:0000313" key="3">
    <source>
        <dbReference type="Proteomes" id="UP000319383"/>
    </source>
</evidence>
<name>A0A517ZNN4_9PLAN</name>